<dbReference type="SUPFAM" id="SSF56091">
    <property type="entry name" value="DNA ligase/mRNA capping enzyme, catalytic domain"/>
    <property type="match status" value="1"/>
</dbReference>
<dbReference type="Gene3D" id="3.30.1490.70">
    <property type="match status" value="1"/>
</dbReference>
<organism evidence="2 3">
    <name type="scientific">Rotaria magnacalcarata</name>
    <dbReference type="NCBI Taxonomy" id="392030"/>
    <lineage>
        <taxon>Eukaryota</taxon>
        <taxon>Metazoa</taxon>
        <taxon>Spiralia</taxon>
        <taxon>Gnathifera</taxon>
        <taxon>Rotifera</taxon>
        <taxon>Eurotatoria</taxon>
        <taxon>Bdelloidea</taxon>
        <taxon>Philodinida</taxon>
        <taxon>Philodinidae</taxon>
        <taxon>Rotaria</taxon>
    </lineage>
</organism>
<accession>A0A8S3DJ93</accession>
<proteinExistence type="predicted"/>
<comment type="caution">
    <text evidence="2">The sequence shown here is derived from an EMBL/GenBank/DDBJ whole genome shotgun (WGS) entry which is preliminary data.</text>
</comment>
<reference evidence="2" key="1">
    <citation type="submission" date="2021-02" db="EMBL/GenBank/DDBJ databases">
        <authorList>
            <person name="Nowell W R."/>
        </authorList>
    </citation>
    <scope>NUCLEOTIDE SEQUENCE</scope>
</reference>
<evidence type="ECO:0000313" key="2">
    <source>
        <dbReference type="EMBL" id="CAF4979646.1"/>
    </source>
</evidence>
<dbReference type="AlphaFoldDB" id="A0A8S3DJ93"/>
<sequence length="33" mass="3827">MSSEATKVLLAETWSEDIDPTDWWMSEKLDGVR</sequence>
<gene>
    <name evidence="2" type="ORF">GIL414_LOCUS55948</name>
    <name evidence="1" type="ORF">SMN809_LOCUS21595</name>
</gene>
<evidence type="ECO:0000313" key="1">
    <source>
        <dbReference type="EMBL" id="CAF4194076.1"/>
    </source>
</evidence>
<dbReference type="EMBL" id="CAJOBI010017315">
    <property type="protein sequence ID" value="CAF4194076.1"/>
    <property type="molecule type" value="Genomic_DNA"/>
</dbReference>
<protein>
    <submittedName>
        <fullName evidence="2">Uncharacterized protein</fullName>
    </submittedName>
</protein>
<feature type="non-terminal residue" evidence="2">
    <location>
        <position position="33"/>
    </location>
</feature>
<dbReference type="EMBL" id="CAJOBJ010199750">
    <property type="protein sequence ID" value="CAF4979646.1"/>
    <property type="molecule type" value="Genomic_DNA"/>
</dbReference>
<name>A0A8S3DJ93_9BILA</name>
<evidence type="ECO:0000313" key="3">
    <source>
        <dbReference type="Proteomes" id="UP000681720"/>
    </source>
</evidence>
<dbReference type="Proteomes" id="UP000681720">
    <property type="component" value="Unassembled WGS sequence"/>
</dbReference>
<dbReference type="Proteomes" id="UP000676336">
    <property type="component" value="Unassembled WGS sequence"/>
</dbReference>